<keyword evidence="3" id="KW-1185">Reference proteome</keyword>
<name>A0AAV4QUE5_CAEEX</name>
<protein>
    <submittedName>
        <fullName evidence="2">Uncharacterized protein</fullName>
    </submittedName>
</protein>
<feature type="region of interest" description="Disordered" evidence="1">
    <location>
        <begin position="42"/>
        <end position="81"/>
    </location>
</feature>
<organism evidence="2 3">
    <name type="scientific">Caerostris extrusa</name>
    <name type="common">Bark spider</name>
    <name type="synonym">Caerostris bankana</name>
    <dbReference type="NCBI Taxonomy" id="172846"/>
    <lineage>
        <taxon>Eukaryota</taxon>
        <taxon>Metazoa</taxon>
        <taxon>Ecdysozoa</taxon>
        <taxon>Arthropoda</taxon>
        <taxon>Chelicerata</taxon>
        <taxon>Arachnida</taxon>
        <taxon>Araneae</taxon>
        <taxon>Araneomorphae</taxon>
        <taxon>Entelegynae</taxon>
        <taxon>Araneoidea</taxon>
        <taxon>Araneidae</taxon>
        <taxon>Caerostris</taxon>
    </lineage>
</organism>
<evidence type="ECO:0000313" key="3">
    <source>
        <dbReference type="Proteomes" id="UP001054945"/>
    </source>
</evidence>
<comment type="caution">
    <text evidence="2">The sequence shown here is derived from an EMBL/GenBank/DDBJ whole genome shotgun (WGS) entry which is preliminary data.</text>
</comment>
<gene>
    <name evidence="2" type="ORF">CEXT_162701</name>
</gene>
<evidence type="ECO:0000256" key="1">
    <source>
        <dbReference type="SAM" id="MobiDB-lite"/>
    </source>
</evidence>
<proteinExistence type="predicted"/>
<evidence type="ECO:0000313" key="2">
    <source>
        <dbReference type="EMBL" id="GIY11298.1"/>
    </source>
</evidence>
<dbReference type="AlphaFoldDB" id="A0AAV4QUE5"/>
<sequence>MDVLSRTSSCSLLAVNERPRRVIGSIKELSPAESVVRFGCVGGGPGRPPGQQVGVQQPVPPTDAPAHAPSARRPAHLESSDDASNAIQLTVAFFFCVARRNM</sequence>
<reference evidence="2 3" key="1">
    <citation type="submission" date="2021-06" db="EMBL/GenBank/DDBJ databases">
        <title>Caerostris extrusa draft genome.</title>
        <authorList>
            <person name="Kono N."/>
            <person name="Arakawa K."/>
        </authorList>
    </citation>
    <scope>NUCLEOTIDE SEQUENCE [LARGE SCALE GENOMIC DNA]</scope>
</reference>
<accession>A0AAV4QUE5</accession>
<dbReference type="EMBL" id="BPLR01006630">
    <property type="protein sequence ID" value="GIY11298.1"/>
    <property type="molecule type" value="Genomic_DNA"/>
</dbReference>
<dbReference type="Proteomes" id="UP001054945">
    <property type="component" value="Unassembled WGS sequence"/>
</dbReference>